<comment type="caution">
    <text evidence="6">The sequence shown here is derived from an EMBL/GenBank/DDBJ whole genome shotgun (WGS) entry which is preliminary data.</text>
</comment>
<dbReference type="Proteomes" id="UP000320762">
    <property type="component" value="Unassembled WGS sequence"/>
</dbReference>
<evidence type="ECO:0000313" key="7">
    <source>
        <dbReference type="Proteomes" id="UP000320762"/>
    </source>
</evidence>
<evidence type="ECO:0000256" key="3">
    <source>
        <dbReference type="ARBA" id="ARBA00022833"/>
    </source>
</evidence>
<accession>A0A550D0D3</accession>
<reference evidence="6 7" key="1">
    <citation type="journal article" date="2019" name="New Phytol.">
        <title>Comparative genomics reveals unique wood-decay strategies and fruiting body development in the Schizophyllaceae.</title>
        <authorList>
            <person name="Almasi E."/>
            <person name="Sahu N."/>
            <person name="Krizsan K."/>
            <person name="Balint B."/>
            <person name="Kovacs G.M."/>
            <person name="Kiss B."/>
            <person name="Cseklye J."/>
            <person name="Drula E."/>
            <person name="Henrissat B."/>
            <person name="Nagy I."/>
            <person name="Chovatia M."/>
            <person name="Adam C."/>
            <person name="LaButti K."/>
            <person name="Lipzen A."/>
            <person name="Riley R."/>
            <person name="Grigoriev I.V."/>
            <person name="Nagy L.G."/>
        </authorList>
    </citation>
    <scope>NUCLEOTIDE SEQUENCE [LARGE SCALE GENOMIC DNA]</scope>
    <source>
        <strain evidence="6 7">NL-1724</strain>
    </source>
</reference>
<keyword evidence="3" id="KW-0862">Zinc</keyword>
<dbReference type="SUPFAM" id="SSF144232">
    <property type="entry name" value="HIT/MYND zinc finger-like"/>
    <property type="match status" value="1"/>
</dbReference>
<keyword evidence="7" id="KW-1185">Reference proteome</keyword>
<evidence type="ECO:0000256" key="1">
    <source>
        <dbReference type="ARBA" id="ARBA00022723"/>
    </source>
</evidence>
<proteinExistence type="predicted"/>
<dbReference type="EMBL" id="VDMD01000001">
    <property type="protein sequence ID" value="TRM70497.1"/>
    <property type="molecule type" value="Genomic_DNA"/>
</dbReference>
<dbReference type="PROSITE" id="PS50865">
    <property type="entry name" value="ZF_MYND_2"/>
    <property type="match status" value="1"/>
</dbReference>
<evidence type="ECO:0000256" key="4">
    <source>
        <dbReference type="PROSITE-ProRule" id="PRU00134"/>
    </source>
</evidence>
<dbReference type="InterPro" id="IPR002893">
    <property type="entry name" value="Znf_MYND"/>
</dbReference>
<evidence type="ECO:0000256" key="2">
    <source>
        <dbReference type="ARBA" id="ARBA00022771"/>
    </source>
</evidence>
<feature type="non-terminal residue" evidence="6">
    <location>
        <position position="58"/>
    </location>
</feature>
<dbReference type="AlphaFoldDB" id="A0A550D0D3"/>
<evidence type="ECO:0000313" key="6">
    <source>
        <dbReference type="EMBL" id="TRM70497.1"/>
    </source>
</evidence>
<feature type="domain" description="MYND-type" evidence="5">
    <location>
        <begin position="5"/>
        <end position="45"/>
    </location>
</feature>
<protein>
    <recommendedName>
        <fullName evidence="5">MYND-type domain-containing protein</fullName>
    </recommendedName>
</protein>
<organism evidence="6 7">
    <name type="scientific">Schizophyllum amplum</name>
    <dbReference type="NCBI Taxonomy" id="97359"/>
    <lineage>
        <taxon>Eukaryota</taxon>
        <taxon>Fungi</taxon>
        <taxon>Dikarya</taxon>
        <taxon>Basidiomycota</taxon>
        <taxon>Agaricomycotina</taxon>
        <taxon>Agaricomycetes</taxon>
        <taxon>Agaricomycetidae</taxon>
        <taxon>Agaricales</taxon>
        <taxon>Schizophyllaceae</taxon>
        <taxon>Schizophyllum</taxon>
    </lineage>
</organism>
<keyword evidence="1" id="KW-0479">Metal-binding</keyword>
<dbReference type="GO" id="GO:0008270">
    <property type="term" value="F:zinc ion binding"/>
    <property type="evidence" value="ECO:0007669"/>
    <property type="project" value="UniProtKB-KW"/>
</dbReference>
<keyword evidence="2 4" id="KW-0863">Zinc-finger</keyword>
<dbReference type="Pfam" id="PF01753">
    <property type="entry name" value="zf-MYND"/>
    <property type="match status" value="1"/>
</dbReference>
<evidence type="ECO:0000259" key="5">
    <source>
        <dbReference type="PROSITE" id="PS50865"/>
    </source>
</evidence>
<dbReference type="Gene3D" id="6.10.140.2220">
    <property type="match status" value="1"/>
</dbReference>
<sequence length="58" mass="6598">MMTCNSQCTRKAYSGALRRCPCGLSNYCSRACQQADWEARHRSACGLRTCVYIYILIL</sequence>
<gene>
    <name evidence="6" type="ORF">BD626DRAFT_477652</name>
</gene>
<dbReference type="OrthoDB" id="3007465at2759"/>
<name>A0A550D0D3_9AGAR</name>